<accession>A0AAF0Y5H6</accession>
<dbReference type="PANTHER" id="PTHR42923">
    <property type="entry name" value="PROTOPORPHYRINOGEN OXIDASE"/>
    <property type="match status" value="1"/>
</dbReference>
<sequence>MRVAVVGTGVSGLSAVWILKKYSDHEVNVYERNAVAGPAQLEVAVDGKEGVRLDAYPLTVAASDAAARAFLADASVPLRPAASGLSASRDGHPLWSAGDWRSLSLADALSPRAWRLALDVARWESSGATGSGTLAAFLENEGYSRALFDDYLLPRIAASFLTPSAEAAFALPASAVLARLSAARSARLALSGADLASSVGATLPSYNLHTATNIAAISSHDAGVTLTEAGGQQHVYDHVVLALPGATALQLLQAGGWASEEERVALAGRGQADAVVRFRPGSGTSVDCWTTPPAYGGTETGVAASPSFALGRGVALTVYPHDGDVGALVRESVPLPPVDAGAAAALAAVQNTRRISFVGAHAHDVGSALASATEVLSRLNATPPYPAQAALSPPSALTLRALRLAVVLADTARRATAPLFFVIGWPVAFALAVVGRVAGLLGLRDINAAATKLGTEWA</sequence>
<keyword evidence="3" id="KW-1185">Reference proteome</keyword>
<dbReference type="InterPro" id="IPR050464">
    <property type="entry name" value="Zeta_carotene_desat/Oxidored"/>
</dbReference>
<gene>
    <name evidence="2" type="ORF">LOC62_03G004197</name>
</gene>
<dbReference type="EMBL" id="CP086716">
    <property type="protein sequence ID" value="WOO80673.1"/>
    <property type="molecule type" value="Genomic_DNA"/>
</dbReference>
<evidence type="ECO:0000313" key="2">
    <source>
        <dbReference type="EMBL" id="WOO80673.1"/>
    </source>
</evidence>
<protein>
    <recommendedName>
        <fullName evidence="4">Amine oxidase domain-containing protein</fullName>
    </recommendedName>
</protein>
<dbReference type="SUPFAM" id="SSF51905">
    <property type="entry name" value="FAD/NAD(P)-binding domain"/>
    <property type="match status" value="1"/>
</dbReference>
<evidence type="ECO:0000256" key="1">
    <source>
        <dbReference type="SAM" id="Phobius"/>
    </source>
</evidence>
<organism evidence="2 3">
    <name type="scientific">Vanrija pseudolonga</name>
    <dbReference type="NCBI Taxonomy" id="143232"/>
    <lineage>
        <taxon>Eukaryota</taxon>
        <taxon>Fungi</taxon>
        <taxon>Dikarya</taxon>
        <taxon>Basidiomycota</taxon>
        <taxon>Agaricomycotina</taxon>
        <taxon>Tremellomycetes</taxon>
        <taxon>Trichosporonales</taxon>
        <taxon>Trichosporonaceae</taxon>
        <taxon>Vanrija</taxon>
    </lineage>
</organism>
<reference evidence="2" key="1">
    <citation type="submission" date="2023-10" db="EMBL/GenBank/DDBJ databases">
        <authorList>
            <person name="Noh H."/>
        </authorList>
    </citation>
    <scope>NUCLEOTIDE SEQUENCE</scope>
    <source>
        <strain evidence="2">DUCC4014</strain>
    </source>
</reference>
<dbReference type="PANTHER" id="PTHR42923:SF17">
    <property type="entry name" value="AMINE OXIDASE DOMAIN-CONTAINING PROTEIN"/>
    <property type="match status" value="1"/>
</dbReference>
<dbReference type="Proteomes" id="UP000827549">
    <property type="component" value="Chromosome 3"/>
</dbReference>
<dbReference type="RefSeq" id="XP_062626705.1">
    <property type="nucleotide sequence ID" value="XM_062770721.1"/>
</dbReference>
<keyword evidence="1" id="KW-0812">Transmembrane</keyword>
<dbReference type="AlphaFoldDB" id="A0AAF0Y5H6"/>
<name>A0AAF0Y5H6_9TREE</name>
<feature type="transmembrane region" description="Helical" evidence="1">
    <location>
        <begin position="419"/>
        <end position="443"/>
    </location>
</feature>
<dbReference type="InterPro" id="IPR036188">
    <property type="entry name" value="FAD/NAD-bd_sf"/>
</dbReference>
<evidence type="ECO:0008006" key="4">
    <source>
        <dbReference type="Google" id="ProtNLM"/>
    </source>
</evidence>
<keyword evidence="1" id="KW-1133">Transmembrane helix</keyword>
<dbReference type="Pfam" id="PF13450">
    <property type="entry name" value="NAD_binding_8"/>
    <property type="match status" value="1"/>
</dbReference>
<evidence type="ECO:0000313" key="3">
    <source>
        <dbReference type="Proteomes" id="UP000827549"/>
    </source>
</evidence>
<keyword evidence="1" id="KW-0472">Membrane</keyword>
<dbReference type="GeneID" id="87807436"/>
<proteinExistence type="predicted"/>
<dbReference type="Gene3D" id="3.50.50.60">
    <property type="entry name" value="FAD/NAD(P)-binding domain"/>
    <property type="match status" value="1"/>
</dbReference>
<dbReference type="GO" id="GO:0016491">
    <property type="term" value="F:oxidoreductase activity"/>
    <property type="evidence" value="ECO:0007669"/>
    <property type="project" value="TreeGrafter"/>
</dbReference>